<dbReference type="GO" id="GO:0016799">
    <property type="term" value="F:hydrolase activity, hydrolyzing N-glycosyl compounds"/>
    <property type="evidence" value="ECO:0007669"/>
    <property type="project" value="TreeGrafter"/>
</dbReference>
<reference evidence="1 2" key="1">
    <citation type="submission" date="2020-08" db="EMBL/GenBank/DDBJ databases">
        <authorList>
            <person name="Canfield G.S."/>
            <person name="Duerkop B.A."/>
        </authorList>
    </citation>
    <scope>NUCLEOTIDE SEQUENCE [LARGE SCALE GENOMIC DNA]</scope>
</reference>
<dbReference type="NCBIfam" id="TIGR00730">
    <property type="entry name" value="Rossman fold protein, TIGR00730 family"/>
    <property type="match status" value="1"/>
</dbReference>
<gene>
    <name evidence="1" type="ORF">phi9183_ORF014</name>
</gene>
<proteinExistence type="predicted"/>
<keyword evidence="2" id="KW-1185">Reference proteome</keyword>
<dbReference type="Proteomes" id="UP000516647">
    <property type="component" value="Segment"/>
</dbReference>
<dbReference type="EMBL" id="MT939241">
    <property type="protein sequence ID" value="QOC57507.1"/>
    <property type="molecule type" value="Genomic_DNA"/>
</dbReference>
<name>A0A7L7STA2_9CAUD</name>
<sequence length="173" mass="19422">MGSRFGDKAIYKRVAKETGRLIAESGNTLVYGGSVSGLMGSVAKSTKKHGGKVLGIYPKDHFEDELPLYDVDEFIEVENMDERKRLLIDKADTYIILPGGTGTLEEFAQLVCEMVIGLTTWKTIYIMNTDGYYDGLITQLVRFIDDGFSDFDHLSDNIFVAEDIEEIFNDLKK</sequence>
<evidence type="ECO:0000313" key="1">
    <source>
        <dbReference type="EMBL" id="QOC57507.1"/>
    </source>
</evidence>
<evidence type="ECO:0000313" key="2">
    <source>
        <dbReference type="Proteomes" id="UP000516647"/>
    </source>
</evidence>
<dbReference type="PANTHER" id="PTHR31223">
    <property type="entry name" value="LOG FAMILY PROTEIN YJL055W"/>
    <property type="match status" value="1"/>
</dbReference>
<dbReference type="SUPFAM" id="SSF102405">
    <property type="entry name" value="MCP/YpsA-like"/>
    <property type="match status" value="1"/>
</dbReference>
<organism evidence="1 2">
    <name type="scientific">Enterococcus phage 9183</name>
    <dbReference type="NCBI Taxonomy" id="2763102"/>
    <lineage>
        <taxon>Viruses</taxon>
        <taxon>Duplodnaviria</taxon>
        <taxon>Heunggongvirae</taxon>
        <taxon>Uroviricota</taxon>
        <taxon>Caudoviricetes</taxon>
        <taxon>Andrewesvirinae</taxon>
        <taxon>Denvervirus</taxon>
        <taxon>Denvervirus dv9183</taxon>
    </lineage>
</organism>
<dbReference type="Gene3D" id="3.40.50.450">
    <property type="match status" value="1"/>
</dbReference>
<protein>
    <submittedName>
        <fullName evidence="1">Lysine decarboxylase family</fullName>
    </submittedName>
</protein>
<dbReference type="GO" id="GO:0009691">
    <property type="term" value="P:cytokinin biosynthetic process"/>
    <property type="evidence" value="ECO:0007669"/>
    <property type="project" value="InterPro"/>
</dbReference>
<dbReference type="PANTHER" id="PTHR31223:SF70">
    <property type="entry name" value="LOG FAMILY PROTEIN YJL055W"/>
    <property type="match status" value="1"/>
</dbReference>
<dbReference type="Pfam" id="PF03641">
    <property type="entry name" value="Lysine_decarbox"/>
    <property type="match status" value="1"/>
</dbReference>
<accession>A0A7L7STA2</accession>
<dbReference type="InterPro" id="IPR005269">
    <property type="entry name" value="LOG"/>
</dbReference>
<dbReference type="InterPro" id="IPR031100">
    <property type="entry name" value="LOG_fam"/>
</dbReference>